<dbReference type="EMBL" id="FTOQ01000001">
    <property type="protein sequence ID" value="SIS52320.1"/>
    <property type="molecule type" value="Genomic_DNA"/>
</dbReference>
<dbReference type="RefSeq" id="WP_076444103.1">
    <property type="nucleotide sequence ID" value="NZ_FTOQ01000001.1"/>
</dbReference>
<accession>A0A1N7JSK5</accession>
<dbReference type="SUPFAM" id="SSF56112">
    <property type="entry name" value="Protein kinase-like (PK-like)"/>
    <property type="match status" value="1"/>
</dbReference>
<evidence type="ECO:0000313" key="3">
    <source>
        <dbReference type="Proteomes" id="UP000186684"/>
    </source>
</evidence>
<dbReference type="OrthoDB" id="7856512at2"/>
<dbReference type="InterPro" id="IPR002575">
    <property type="entry name" value="Aminoglycoside_PTrfase"/>
</dbReference>
<protein>
    <submittedName>
        <fullName evidence="2">Phosphotransferase enzyme family protein</fullName>
    </submittedName>
</protein>
<gene>
    <name evidence="2" type="ORF">SAMN05421759_101197</name>
</gene>
<dbReference type="STRING" id="633194.SAMN05421759_101197"/>
<feature type="domain" description="Aminoglycoside phosphotransferase" evidence="1">
    <location>
        <begin position="52"/>
        <end position="264"/>
    </location>
</feature>
<keyword evidence="3" id="KW-1185">Reference proteome</keyword>
<dbReference type="Pfam" id="PF01636">
    <property type="entry name" value="APH"/>
    <property type="match status" value="1"/>
</dbReference>
<dbReference type="GO" id="GO:0016740">
    <property type="term" value="F:transferase activity"/>
    <property type="evidence" value="ECO:0007669"/>
    <property type="project" value="UniProtKB-KW"/>
</dbReference>
<dbReference type="InterPro" id="IPR011009">
    <property type="entry name" value="Kinase-like_dom_sf"/>
</dbReference>
<reference evidence="3" key="1">
    <citation type="submission" date="2017-01" db="EMBL/GenBank/DDBJ databases">
        <authorList>
            <person name="Varghese N."/>
            <person name="Submissions S."/>
        </authorList>
    </citation>
    <scope>NUCLEOTIDE SEQUENCE [LARGE SCALE GENOMIC DNA]</scope>
    <source>
        <strain evidence="3">DSM 29430</strain>
    </source>
</reference>
<organism evidence="2 3">
    <name type="scientific">Roseivivax lentus</name>
    <dbReference type="NCBI Taxonomy" id="633194"/>
    <lineage>
        <taxon>Bacteria</taxon>
        <taxon>Pseudomonadati</taxon>
        <taxon>Pseudomonadota</taxon>
        <taxon>Alphaproteobacteria</taxon>
        <taxon>Rhodobacterales</taxon>
        <taxon>Roseobacteraceae</taxon>
        <taxon>Roseivivax</taxon>
    </lineage>
</organism>
<dbReference type="Proteomes" id="UP000186684">
    <property type="component" value="Unassembled WGS sequence"/>
</dbReference>
<name>A0A1N7JSK5_9RHOB</name>
<evidence type="ECO:0000313" key="2">
    <source>
        <dbReference type="EMBL" id="SIS52320.1"/>
    </source>
</evidence>
<evidence type="ECO:0000259" key="1">
    <source>
        <dbReference type="Pfam" id="PF01636"/>
    </source>
</evidence>
<proteinExistence type="predicted"/>
<dbReference type="AlphaFoldDB" id="A0A1N7JSK5"/>
<keyword evidence="2" id="KW-0808">Transferase</keyword>
<sequence length="322" mass="35067">MPQDELTRAALALWPGLAAEIGERPEAWQVSELARREDARVARILLRLSRDGADPMVLKHEARPRRPADFAHAMEMHLAAMEALPEGVPALLAADPEAQVCLMAHAPGPNLSVALRDGRADHASLLVRAGAWVSGFHRGGFGERRIFQPKFTLRYLGQIVSEVEAHARQVADRAAFLDAARALMARQAAFEGQQTVSARTHGDLHLRNLIVGPQTVWGIDFAGGNQAPVGHDIARLLVDYATLYAPLDRIAPGAVLPAEAQAAFFAGYDLVGADDPSVRLLLRHRVLADWWGLPAHSGSRSAAQDRRYRRLMPLAARVFAAT</sequence>
<dbReference type="Gene3D" id="3.90.1200.10">
    <property type="match status" value="1"/>
</dbReference>